<dbReference type="PROSITE" id="PS50197">
    <property type="entry name" value="BEACH"/>
    <property type="match status" value="1"/>
</dbReference>
<proteinExistence type="predicted"/>
<dbReference type="Pfam" id="PF02138">
    <property type="entry name" value="Beach"/>
    <property type="match status" value="1"/>
</dbReference>
<keyword evidence="1" id="KW-0853">WD repeat</keyword>
<keyword evidence="7" id="KW-1185">Reference proteome</keyword>
<dbReference type="CDD" id="cd01201">
    <property type="entry name" value="PH_BEACH"/>
    <property type="match status" value="1"/>
</dbReference>
<feature type="region of interest" description="Disordered" evidence="3">
    <location>
        <begin position="877"/>
        <end position="898"/>
    </location>
</feature>
<dbReference type="SMART" id="SM01026">
    <property type="entry name" value="Beach"/>
    <property type="match status" value="1"/>
</dbReference>
<dbReference type="Pfam" id="PF14844">
    <property type="entry name" value="PH_BEACH"/>
    <property type="match status" value="1"/>
</dbReference>
<feature type="region of interest" description="Disordered" evidence="3">
    <location>
        <begin position="502"/>
        <end position="560"/>
    </location>
</feature>
<gene>
    <name evidence="6" type="ORF">OTU49_008737</name>
</gene>
<dbReference type="EMBL" id="JARKIK010000068">
    <property type="protein sequence ID" value="KAK8729282.1"/>
    <property type="molecule type" value="Genomic_DNA"/>
</dbReference>
<name>A0AAW0WPN0_CHEQU</name>
<feature type="domain" description="BEACH" evidence="4">
    <location>
        <begin position="1436"/>
        <end position="1730"/>
    </location>
</feature>
<feature type="compositionally biased region" description="Polar residues" evidence="3">
    <location>
        <begin position="544"/>
        <end position="553"/>
    </location>
</feature>
<dbReference type="SUPFAM" id="SSF50729">
    <property type="entry name" value="PH domain-like"/>
    <property type="match status" value="1"/>
</dbReference>
<dbReference type="InterPro" id="IPR036372">
    <property type="entry name" value="BEACH_dom_sf"/>
</dbReference>
<evidence type="ECO:0000259" key="5">
    <source>
        <dbReference type="PROSITE" id="PS51783"/>
    </source>
</evidence>
<feature type="compositionally biased region" description="Basic and acidic residues" evidence="3">
    <location>
        <begin position="506"/>
        <end position="538"/>
    </location>
</feature>
<dbReference type="PANTHER" id="PTHR13743:SF86">
    <property type="entry name" value="LYSOSOMAL-TRAFFICKING REGULATOR"/>
    <property type="match status" value="1"/>
</dbReference>
<dbReference type="SUPFAM" id="SSF81837">
    <property type="entry name" value="BEACH domain"/>
    <property type="match status" value="1"/>
</dbReference>
<accession>A0AAW0WPN0</accession>
<reference evidence="6 7" key="1">
    <citation type="journal article" date="2024" name="BMC Genomics">
        <title>Genome assembly of redclaw crayfish (Cherax quadricarinatus) provides insights into its immune adaptation and hypoxia tolerance.</title>
        <authorList>
            <person name="Liu Z."/>
            <person name="Zheng J."/>
            <person name="Li H."/>
            <person name="Fang K."/>
            <person name="Wang S."/>
            <person name="He J."/>
            <person name="Zhou D."/>
            <person name="Weng S."/>
            <person name="Chi M."/>
            <person name="Gu Z."/>
            <person name="He J."/>
            <person name="Li F."/>
            <person name="Wang M."/>
        </authorList>
    </citation>
    <scope>NUCLEOTIDE SEQUENCE [LARGE SCALE GENOMIC DNA]</scope>
    <source>
        <strain evidence="6">ZL_2023a</strain>
    </source>
</reference>
<dbReference type="Gene3D" id="2.30.29.30">
    <property type="entry name" value="Pleckstrin-homology domain (PH domain)/Phosphotyrosine-binding domain (PTB)"/>
    <property type="match status" value="1"/>
</dbReference>
<dbReference type="Gene3D" id="1.10.1540.10">
    <property type="entry name" value="BEACH domain"/>
    <property type="match status" value="1"/>
</dbReference>
<dbReference type="InterPro" id="IPR050865">
    <property type="entry name" value="BEACH_Domain"/>
</dbReference>
<dbReference type="InterPro" id="IPR023362">
    <property type="entry name" value="PH-BEACH_dom"/>
</dbReference>
<protein>
    <recommendedName>
        <fullName evidence="8">Lysosomal trafficking regulator</fullName>
    </recommendedName>
</protein>
<dbReference type="CDD" id="cd06071">
    <property type="entry name" value="Beach"/>
    <property type="match status" value="1"/>
</dbReference>
<keyword evidence="2" id="KW-0677">Repeat</keyword>
<evidence type="ECO:0000256" key="2">
    <source>
        <dbReference type="ARBA" id="ARBA00022737"/>
    </source>
</evidence>
<feature type="compositionally biased region" description="Basic and acidic residues" evidence="3">
    <location>
        <begin position="882"/>
        <end position="894"/>
    </location>
</feature>
<evidence type="ECO:0000256" key="1">
    <source>
        <dbReference type="ARBA" id="ARBA00022574"/>
    </source>
</evidence>
<dbReference type="SUPFAM" id="SSF48371">
    <property type="entry name" value="ARM repeat"/>
    <property type="match status" value="1"/>
</dbReference>
<evidence type="ECO:0000313" key="7">
    <source>
        <dbReference type="Proteomes" id="UP001445076"/>
    </source>
</evidence>
<dbReference type="InterPro" id="IPR011993">
    <property type="entry name" value="PH-like_dom_sf"/>
</dbReference>
<evidence type="ECO:0000256" key="3">
    <source>
        <dbReference type="SAM" id="MobiDB-lite"/>
    </source>
</evidence>
<feature type="non-terminal residue" evidence="6">
    <location>
        <position position="1796"/>
    </location>
</feature>
<sequence length="1796" mass="200225">MTPFITPKLLTAGMDLSVLYGHMESAIRPAQESLLLLHTAKRPSEFLCYKPHMPTLQDTGNHYPLCTTQTAVLFGELSPLRSQSSDIALLQMGGIAHIVYLFARLVELQSDEREQAAALRLLVHCVHTSPQLAAQYEGMRGNSLVFRILLSPLSCPGVQVIKAILDGCTYPSVVQYLACRDVYTIAPHVPAILVDRDLMNSLISNWRTFLDNFSKQQTTKYCVNENGERITVLGMMLSVLKVLLADNQPYRDFNLAQLRDIDALDKILFICKELELTTGSLDGIFSADLVVSVVTGLVGGPGPLSWKNASSGAGLGMSAQESYSSGFCSVPSAVGITATPTGITSFGIGSPVVRVRDIAAVYGFLLLAHPAHLTYAATEQSTAYYLPHIPTTSNSKPGSFVAVGVDLAAELMDCPGKTQTISQFEIRKEQKEEMRKLRREGTIVKNVYESSEDEDTTDGDMGKAFNISTNVHPSVTSEDQVDGQVLHRRHCVISVVPTDVHLSEGSQKDTDEKDFSDKSEIPNKEEQISEENVPREENLLEGFNQESENGISTDSEKTETEYHAVRGATKWLEETGETEEDETAEEEDSASCANLSCLTQVVVGLLEMLETVLKYSSDTTTRTLLAEALYMDQAIVMANHPQPAIRCAVLKLFTTMLDRCSPEDSVLHLRQNIPIIMAQQLHKHTTISTHLVLAAFSLALGRSFTFEDYAIDCDPSLALPQQVVLFIPLMALLPHSAQDIALCHNSLMVMLDLLHKNTELILPLIHKAHFVDSLLCTLKRSLHTEGVGVSDVTGESECEVVVSDITEILSWIINCLVASPQHKNFMLSLEVLHHLNLLCRGESAVCGGQASCVGHLQGTEAAILQVALSRIQATASTHQHTLPRDASDSLKMEKTSVSGSTSLHNMKLFSSAVPRDDSDSGVGSVLANNTTIPFTKSLHSVSDQLFLNQSRSSPALTPDNSRKEEKVLAHSELVERFKVLIQKSTDFLFMSAWSSVEAVASALPSASAPETFSLFLLELLLCAADIIIQRKGNGEKCGWERLVWGCQDILRMHLNHLLALVTSPRTHIHTRIRAAQALASHHKVQAIISYTSKANPQLLYKVGIFVHELRYQNENKLDESAIKSCETVLQILEESSIQVLPPPELYPPHGAMKEWSVVSEEKKQWQEESSKIAILVVDRCNKQDKRLLTKNTHIFEAVARECSRLSRTVVDRQNVERKIVLGGIKHSQCRHVHLTHRWRGLIEVLTHERATWHVPQSYPRSWQLDQTEGPMRVRKRLARGHLHIHARYLMPEYSHKIDIENQPSPLESVLEGSETESAMAVMIERLNVSERIVHMSSASVVSPGMVQRGEILISRTAMYFVGEQVTIDMNQSGSSSELVSVTWPLDNVREIHIRRYQLQDCALELFLTTGHTVLVAFIDTQHRNQVIGVLSMSDMPNLLSKTTLPEVTARWREGQMTNFEYLTQLNKLAGRSFNDLMQYPVFPFILSNYMTNIISLNDPTNFRNLKKPIAVQHPHKEQHYINNYEITSQISQDAGDGPYHYGSHYSNSGIVLHFLVRLPPFTQLFLRYQDGNFDIPDRTFHAIQTTWRLASSDSTTDFKELIPEFFFLPEIFLNSEGFNMGVRQCGERVHHVQLPPWSCDDPRRFILIHRAALESPIVTQSLHHWIDLVFGYKQTGRAAVEAINVFHPATYFGYDVDNGIDEISREARKAMIKTYGQTPQQLFTGPHPSVSSTGPAQNPQAPEVLHEVRGLRWGTYAGSPADDRPILALVQTLKTPAAYITSILPNELLLMPPHTH</sequence>
<dbReference type="Proteomes" id="UP001445076">
    <property type="component" value="Unassembled WGS sequence"/>
</dbReference>
<organism evidence="6 7">
    <name type="scientific">Cherax quadricarinatus</name>
    <name type="common">Australian red claw crayfish</name>
    <dbReference type="NCBI Taxonomy" id="27406"/>
    <lineage>
        <taxon>Eukaryota</taxon>
        <taxon>Metazoa</taxon>
        <taxon>Ecdysozoa</taxon>
        <taxon>Arthropoda</taxon>
        <taxon>Crustacea</taxon>
        <taxon>Multicrustacea</taxon>
        <taxon>Malacostraca</taxon>
        <taxon>Eumalacostraca</taxon>
        <taxon>Eucarida</taxon>
        <taxon>Decapoda</taxon>
        <taxon>Pleocyemata</taxon>
        <taxon>Astacidea</taxon>
        <taxon>Parastacoidea</taxon>
        <taxon>Parastacidae</taxon>
        <taxon>Cherax</taxon>
    </lineage>
</organism>
<evidence type="ECO:0008006" key="8">
    <source>
        <dbReference type="Google" id="ProtNLM"/>
    </source>
</evidence>
<comment type="caution">
    <text evidence="6">The sequence shown here is derived from an EMBL/GenBank/DDBJ whole genome shotgun (WGS) entry which is preliminary data.</text>
</comment>
<feature type="domain" description="BEACH-type PH" evidence="5">
    <location>
        <begin position="1327"/>
        <end position="1431"/>
    </location>
</feature>
<dbReference type="InterPro" id="IPR000409">
    <property type="entry name" value="BEACH_dom"/>
</dbReference>
<dbReference type="InterPro" id="IPR016024">
    <property type="entry name" value="ARM-type_fold"/>
</dbReference>
<evidence type="ECO:0000313" key="6">
    <source>
        <dbReference type="EMBL" id="KAK8729282.1"/>
    </source>
</evidence>
<dbReference type="PROSITE" id="PS51783">
    <property type="entry name" value="PH_BEACH"/>
    <property type="match status" value="1"/>
</dbReference>
<dbReference type="FunFam" id="1.10.1540.10:FF:000001">
    <property type="entry name" value="neurobeachin isoform X1"/>
    <property type="match status" value="1"/>
</dbReference>
<dbReference type="PANTHER" id="PTHR13743">
    <property type="entry name" value="BEIGE/BEACH-RELATED"/>
    <property type="match status" value="1"/>
</dbReference>
<evidence type="ECO:0000259" key="4">
    <source>
        <dbReference type="PROSITE" id="PS50197"/>
    </source>
</evidence>